<dbReference type="Pfam" id="PF12874">
    <property type="entry name" value="zf-met"/>
    <property type="match status" value="3"/>
</dbReference>
<gene>
    <name evidence="12" type="primary">LOC106114021</name>
</gene>
<evidence type="ECO:0000256" key="2">
    <source>
        <dbReference type="ARBA" id="ARBA00022723"/>
    </source>
</evidence>
<dbReference type="Pfam" id="PF00096">
    <property type="entry name" value="zf-C2H2"/>
    <property type="match status" value="3"/>
</dbReference>
<evidence type="ECO:0000256" key="5">
    <source>
        <dbReference type="ARBA" id="ARBA00022833"/>
    </source>
</evidence>
<keyword evidence="9" id="KW-0539">Nucleus</keyword>
<keyword evidence="2" id="KW-0479">Metal-binding</keyword>
<organism evidence="12">
    <name type="scientific">Papilio xuthus</name>
    <name type="common">Asian swallowtail butterfly</name>
    <dbReference type="NCBI Taxonomy" id="66420"/>
    <lineage>
        <taxon>Eukaryota</taxon>
        <taxon>Metazoa</taxon>
        <taxon>Ecdysozoa</taxon>
        <taxon>Arthropoda</taxon>
        <taxon>Hexapoda</taxon>
        <taxon>Insecta</taxon>
        <taxon>Pterygota</taxon>
        <taxon>Neoptera</taxon>
        <taxon>Endopterygota</taxon>
        <taxon>Lepidoptera</taxon>
        <taxon>Glossata</taxon>
        <taxon>Ditrysia</taxon>
        <taxon>Papilionoidea</taxon>
        <taxon>Papilionidae</taxon>
        <taxon>Papilioninae</taxon>
        <taxon>Papilio</taxon>
    </lineage>
</organism>
<dbReference type="Gene3D" id="3.30.160.60">
    <property type="entry name" value="Classic Zinc Finger"/>
    <property type="match status" value="6"/>
</dbReference>
<feature type="domain" description="C2H2-type" evidence="11">
    <location>
        <begin position="493"/>
        <end position="521"/>
    </location>
</feature>
<evidence type="ECO:0000256" key="9">
    <source>
        <dbReference type="ARBA" id="ARBA00023242"/>
    </source>
</evidence>
<dbReference type="KEGG" id="pxu:106114021"/>
<proteinExistence type="predicted"/>
<keyword evidence="6" id="KW-0805">Transcription regulation</keyword>
<dbReference type="FunFam" id="3.30.160.60:FF:000646">
    <property type="entry name" value="Myeloid zinc finger 1"/>
    <property type="match status" value="1"/>
</dbReference>
<dbReference type="RefSeq" id="XP_013162538.1">
    <property type="nucleotide sequence ID" value="XM_013307084.1"/>
</dbReference>
<dbReference type="InterPro" id="IPR036236">
    <property type="entry name" value="Znf_C2H2_sf"/>
</dbReference>
<evidence type="ECO:0000256" key="8">
    <source>
        <dbReference type="ARBA" id="ARBA00023163"/>
    </source>
</evidence>
<dbReference type="Proteomes" id="UP000694872">
    <property type="component" value="Unplaced"/>
</dbReference>
<evidence type="ECO:0000313" key="12">
    <source>
        <dbReference type="RefSeq" id="XP_013162538.1"/>
    </source>
</evidence>
<dbReference type="PROSITE" id="PS00028">
    <property type="entry name" value="ZINC_FINGER_C2H2_1"/>
    <property type="match status" value="8"/>
</dbReference>
<dbReference type="PANTHER" id="PTHR24408:SF58">
    <property type="entry name" value="TRANSCRIPTION FACTOR (TFIIIA), PUTATIVE (AFU_ORTHOLOGUE AFUA_1G05150)-RELATED"/>
    <property type="match status" value="1"/>
</dbReference>
<feature type="domain" description="C2H2-type" evidence="11">
    <location>
        <begin position="431"/>
        <end position="461"/>
    </location>
</feature>
<keyword evidence="4 10" id="KW-0863">Zinc-finger</keyword>
<dbReference type="GO" id="GO:0043565">
    <property type="term" value="F:sequence-specific DNA binding"/>
    <property type="evidence" value="ECO:0007669"/>
    <property type="project" value="TreeGrafter"/>
</dbReference>
<feature type="domain" description="C2H2-type" evidence="11">
    <location>
        <begin position="305"/>
        <end position="332"/>
    </location>
</feature>
<keyword evidence="8" id="KW-0804">Transcription</keyword>
<protein>
    <submittedName>
        <fullName evidence="12">Zinc finger protein 43-like</fullName>
    </submittedName>
</protein>
<comment type="subcellular location">
    <subcellularLocation>
        <location evidence="1">Nucleus</location>
    </subcellularLocation>
</comment>
<dbReference type="PROSITE" id="PS50157">
    <property type="entry name" value="ZINC_FINGER_C2H2_2"/>
    <property type="match status" value="8"/>
</dbReference>
<sequence length="582" mass="68904">MEITDGVLCIGCLCVGRKMLILEDYWKKKCFLQILSEIPVMQNESTPMSVCWECDAIISRFTKFKRQVVRNFEMFQNYLRQNIDLSLIKSTSNLANHKIEDTVITSDNYIEDIKPEKIWDVNISNIKCEDTDSGDREPLIEIKRKKKSSKSNEIYTKEYKEIELSVEDIEEERSILFCKEEYKNSIYKCENCIIVFPNADDLKDHIYLKHELNASKYKCNICKCTFSSEISYNYHMNRHKKRFQCVICNNNFISKRSVTKHYNITHYQRLISYSVDYQMENKLNCDQDEIIEKIQDDNSLEQPSFPCELCSKTFRWKTSLRKHVETHRIETGQKRKPYCETCRLSFTTTSNLQKHVKTSSKHQILLKVRKLKDSPLEDNPEKKRDRIEEIKASVNKQRETYPCPQCDKRFQWRGNLARHMDSHTARAKGDLVCEPCNRTFSSKATYEQHMKISMRHVSENDFKYMCSECGKRFANKTRLRDHVDWDHLKNYVHKCTDCQKVFKSHTSLYLHKQNVHEKDQAGHLCHHCGKAFPNQAKLRGHVSGLHSREAPYKCGTCNARFSWHSCLSRHVRRVHRKRDTTN</sequence>
<reference evidence="12" key="1">
    <citation type="submission" date="2025-08" db="UniProtKB">
        <authorList>
            <consortium name="RefSeq"/>
        </authorList>
    </citation>
    <scope>IDENTIFICATION</scope>
</reference>
<dbReference type="GO" id="GO:0000981">
    <property type="term" value="F:DNA-binding transcription factor activity, RNA polymerase II-specific"/>
    <property type="evidence" value="ECO:0007669"/>
    <property type="project" value="TreeGrafter"/>
</dbReference>
<evidence type="ECO:0000256" key="3">
    <source>
        <dbReference type="ARBA" id="ARBA00022737"/>
    </source>
</evidence>
<feature type="domain" description="C2H2-type" evidence="11">
    <location>
        <begin position="552"/>
        <end position="580"/>
    </location>
</feature>
<evidence type="ECO:0000256" key="1">
    <source>
        <dbReference type="ARBA" id="ARBA00004123"/>
    </source>
</evidence>
<evidence type="ECO:0000256" key="10">
    <source>
        <dbReference type="PROSITE-ProRule" id="PRU00042"/>
    </source>
</evidence>
<keyword evidence="7" id="KW-0238">DNA-binding</keyword>
<evidence type="ECO:0000259" key="11">
    <source>
        <dbReference type="PROSITE" id="PS50157"/>
    </source>
</evidence>
<keyword evidence="3" id="KW-0677">Repeat</keyword>
<dbReference type="SUPFAM" id="SSF57667">
    <property type="entry name" value="beta-beta-alpha zinc fingers"/>
    <property type="match status" value="5"/>
</dbReference>
<feature type="domain" description="C2H2-type" evidence="11">
    <location>
        <begin position="464"/>
        <end position="487"/>
    </location>
</feature>
<evidence type="ECO:0000256" key="6">
    <source>
        <dbReference type="ARBA" id="ARBA00023015"/>
    </source>
</evidence>
<dbReference type="GeneID" id="106114021"/>
<dbReference type="AlphaFoldDB" id="A0AAJ7E4M2"/>
<feature type="domain" description="C2H2-type" evidence="11">
    <location>
        <begin position="401"/>
        <end position="428"/>
    </location>
</feature>
<dbReference type="GO" id="GO:0008270">
    <property type="term" value="F:zinc ion binding"/>
    <property type="evidence" value="ECO:0007669"/>
    <property type="project" value="UniProtKB-KW"/>
</dbReference>
<keyword evidence="5" id="KW-0862">Zinc</keyword>
<dbReference type="GO" id="GO:0005634">
    <property type="term" value="C:nucleus"/>
    <property type="evidence" value="ECO:0007669"/>
    <property type="project" value="UniProtKB-SubCell"/>
</dbReference>
<evidence type="ECO:0000256" key="7">
    <source>
        <dbReference type="ARBA" id="ARBA00023125"/>
    </source>
</evidence>
<feature type="domain" description="C2H2-type" evidence="11">
    <location>
        <begin position="243"/>
        <end position="266"/>
    </location>
</feature>
<accession>A0AAJ7E4M2</accession>
<dbReference type="InterPro" id="IPR013087">
    <property type="entry name" value="Znf_C2H2_type"/>
</dbReference>
<dbReference type="SMART" id="SM00355">
    <property type="entry name" value="ZnF_C2H2"/>
    <property type="match status" value="11"/>
</dbReference>
<evidence type="ECO:0000256" key="4">
    <source>
        <dbReference type="ARBA" id="ARBA00022771"/>
    </source>
</evidence>
<name>A0AAJ7E4M2_PAPXU</name>
<dbReference type="PANTHER" id="PTHR24408">
    <property type="entry name" value="ZINC FINGER PROTEIN"/>
    <property type="match status" value="1"/>
</dbReference>
<feature type="domain" description="C2H2-type" evidence="11">
    <location>
        <begin position="523"/>
        <end position="551"/>
    </location>
</feature>